<dbReference type="SUPFAM" id="SSF53335">
    <property type="entry name" value="S-adenosyl-L-methionine-dependent methyltransferases"/>
    <property type="match status" value="1"/>
</dbReference>
<dbReference type="KEGG" id="apb:SAR116_2513"/>
<accession>D5BQN8</accession>
<dbReference type="CDD" id="cd02440">
    <property type="entry name" value="AdoMet_MTases"/>
    <property type="match status" value="1"/>
</dbReference>
<dbReference type="PANTHER" id="PTHR43464:SF23">
    <property type="entry name" value="JUVENILE HORMONE ACID O-METHYLTRANSFERASE"/>
    <property type="match status" value="1"/>
</dbReference>
<dbReference type="eggNOG" id="COG4976">
    <property type="taxonomic scope" value="Bacteria"/>
</dbReference>
<organism evidence="1 2">
    <name type="scientific">Puniceispirillum marinum (strain IMCC1322)</name>
    <dbReference type="NCBI Taxonomy" id="488538"/>
    <lineage>
        <taxon>Bacteria</taxon>
        <taxon>Pseudomonadati</taxon>
        <taxon>Pseudomonadota</taxon>
        <taxon>Alphaproteobacteria</taxon>
        <taxon>Candidatus Puniceispirillales</taxon>
        <taxon>Candidatus Puniceispirillaceae</taxon>
        <taxon>Candidatus Puniceispirillum</taxon>
    </lineage>
</organism>
<keyword evidence="2" id="KW-1185">Reference proteome</keyword>
<dbReference type="GO" id="GO:0032259">
    <property type="term" value="P:methylation"/>
    <property type="evidence" value="ECO:0007669"/>
    <property type="project" value="UniProtKB-KW"/>
</dbReference>
<evidence type="ECO:0000313" key="1">
    <source>
        <dbReference type="EMBL" id="ADE40756.1"/>
    </source>
</evidence>
<dbReference type="EMBL" id="CP001751">
    <property type="protein sequence ID" value="ADE40756.1"/>
    <property type="molecule type" value="Genomic_DNA"/>
</dbReference>
<keyword evidence="1" id="KW-0808">Transferase</keyword>
<dbReference type="PANTHER" id="PTHR43464">
    <property type="entry name" value="METHYLTRANSFERASE"/>
    <property type="match status" value="1"/>
</dbReference>
<protein>
    <submittedName>
        <fullName evidence="1">Methyltransferase type 11</fullName>
        <ecNumber evidence="1">2.1.1.-</ecNumber>
    </submittedName>
</protein>
<dbReference type="EC" id="2.1.1.-" evidence="1"/>
<keyword evidence="1" id="KW-0489">Methyltransferase</keyword>
<reference evidence="1 2" key="1">
    <citation type="journal article" date="2010" name="J. Bacteriol.">
        <title>Complete genome sequence of "Candidatus Puniceispirillum marinum" IMCC1322, a representative of the SAR116 clade in the Alphaproteobacteria.</title>
        <authorList>
            <person name="Oh H.M."/>
            <person name="Kwon K.K."/>
            <person name="Kang I."/>
            <person name="Kang S.G."/>
            <person name="Lee J.H."/>
            <person name="Kim S.J."/>
            <person name="Cho J.C."/>
        </authorList>
    </citation>
    <scope>NUCLEOTIDE SEQUENCE [LARGE SCALE GENOMIC DNA]</scope>
    <source>
        <strain evidence="1 2">IMCC1322</strain>
    </source>
</reference>
<dbReference type="HOGENOM" id="CLU_090201_3_1_5"/>
<dbReference type="GO" id="GO:0010420">
    <property type="term" value="F:polyprenyldihydroxybenzoate methyltransferase activity"/>
    <property type="evidence" value="ECO:0007669"/>
    <property type="project" value="TreeGrafter"/>
</dbReference>
<dbReference type="Pfam" id="PF13489">
    <property type="entry name" value="Methyltransf_23"/>
    <property type="match status" value="1"/>
</dbReference>
<dbReference type="AlphaFoldDB" id="D5BQN8"/>
<dbReference type="Proteomes" id="UP000007460">
    <property type="component" value="Chromosome"/>
</dbReference>
<gene>
    <name evidence="1" type="ordered locus">SAR116_2513</name>
</gene>
<proteinExistence type="predicted"/>
<dbReference type="InterPro" id="IPR029063">
    <property type="entry name" value="SAM-dependent_MTases_sf"/>
</dbReference>
<dbReference type="Gene3D" id="3.40.50.150">
    <property type="entry name" value="Vaccinia Virus protein VP39"/>
    <property type="match status" value="1"/>
</dbReference>
<sequence>MADDKQDPKASDLKVDNDHINIAYSNPSTSALMDMYAAWAKNYDKETVTDHGYAAPQDAVAGFVDIVPDRQARILDIGCGTGLVGVLLAARGYSHIDGADLSAEMRAVAAKHGVYHNLFTLDMTDDYGIDDPYDAAICVGVFGFGPPHIEHLHHIMGAVKPGAPVVLTVNNAGWAARDWDASFIPHLAKYEIELVADTRIRYLTKEDIDGRLIHLRRAS</sequence>
<evidence type="ECO:0000313" key="2">
    <source>
        <dbReference type="Proteomes" id="UP000007460"/>
    </source>
</evidence>
<name>D5BQN8_PUNMI</name>
<dbReference type="STRING" id="488538.SAR116_2513"/>
<dbReference type="RefSeq" id="WP_013047382.1">
    <property type="nucleotide sequence ID" value="NC_014010.1"/>
</dbReference>